<evidence type="ECO:0000256" key="12">
    <source>
        <dbReference type="SAM" id="Phobius"/>
    </source>
</evidence>
<proteinExistence type="predicted"/>
<keyword evidence="3" id="KW-1003">Cell membrane</keyword>
<accession>A0ABQ2UTU3</accession>
<feature type="transmembrane region" description="Helical" evidence="12">
    <location>
        <begin position="564"/>
        <end position="583"/>
    </location>
</feature>
<evidence type="ECO:0000256" key="5">
    <source>
        <dbReference type="ARBA" id="ARBA00022741"/>
    </source>
</evidence>
<feature type="compositionally biased region" description="Low complexity" evidence="11">
    <location>
        <begin position="251"/>
        <end position="270"/>
    </location>
</feature>
<keyword evidence="5 10" id="KW-0547">Nucleotide-binding</keyword>
<dbReference type="PROSITE" id="PS50850">
    <property type="entry name" value="MFS"/>
    <property type="match status" value="1"/>
</dbReference>
<dbReference type="Gene3D" id="1.10.510.10">
    <property type="entry name" value="Transferase(Phosphotransferase) domain 1"/>
    <property type="match status" value="1"/>
</dbReference>
<feature type="transmembrane region" description="Helical" evidence="12">
    <location>
        <begin position="469"/>
        <end position="491"/>
    </location>
</feature>
<evidence type="ECO:0000256" key="6">
    <source>
        <dbReference type="ARBA" id="ARBA00022840"/>
    </source>
</evidence>
<keyword evidence="2" id="KW-0813">Transport</keyword>
<dbReference type="Pfam" id="PF07690">
    <property type="entry name" value="MFS_1"/>
    <property type="match status" value="1"/>
</dbReference>
<feature type="transmembrane region" description="Helical" evidence="12">
    <location>
        <begin position="836"/>
        <end position="855"/>
    </location>
</feature>
<feature type="transmembrane region" description="Helical" evidence="12">
    <location>
        <begin position="503"/>
        <end position="523"/>
    </location>
</feature>
<dbReference type="InterPro" id="IPR017441">
    <property type="entry name" value="Protein_kinase_ATP_BS"/>
</dbReference>
<evidence type="ECO:0000256" key="9">
    <source>
        <dbReference type="ARBA" id="ARBA00023251"/>
    </source>
</evidence>
<evidence type="ECO:0000256" key="4">
    <source>
        <dbReference type="ARBA" id="ARBA00022692"/>
    </source>
</evidence>
<evidence type="ECO:0000313" key="15">
    <source>
        <dbReference type="EMBL" id="GGU53453.1"/>
    </source>
</evidence>
<feature type="transmembrane region" description="Helical" evidence="12">
    <location>
        <begin position="529"/>
        <end position="552"/>
    </location>
</feature>
<dbReference type="PANTHER" id="PTHR42718:SF46">
    <property type="entry name" value="BLR6921 PROTEIN"/>
    <property type="match status" value="1"/>
</dbReference>
<dbReference type="InterPro" id="IPR008271">
    <property type="entry name" value="Ser/Thr_kinase_AS"/>
</dbReference>
<reference evidence="16" key="1">
    <citation type="journal article" date="2019" name="Int. J. Syst. Evol. Microbiol.">
        <title>The Global Catalogue of Microorganisms (GCM) 10K type strain sequencing project: providing services to taxonomists for standard genome sequencing and annotation.</title>
        <authorList>
            <consortium name="The Broad Institute Genomics Platform"/>
            <consortium name="The Broad Institute Genome Sequencing Center for Infectious Disease"/>
            <person name="Wu L."/>
            <person name="Ma J."/>
        </authorList>
    </citation>
    <scope>NUCLEOTIDE SEQUENCE [LARGE SCALE GENOMIC DNA]</scope>
    <source>
        <strain evidence="16">JCM 3399</strain>
    </source>
</reference>
<keyword evidence="8 12" id="KW-0472">Membrane</keyword>
<dbReference type="EMBL" id="BMRP01000004">
    <property type="protein sequence ID" value="GGU53453.1"/>
    <property type="molecule type" value="Genomic_DNA"/>
</dbReference>
<feature type="region of interest" description="Disordered" evidence="11">
    <location>
        <begin position="244"/>
        <end position="272"/>
    </location>
</feature>
<evidence type="ECO:0000256" key="2">
    <source>
        <dbReference type="ARBA" id="ARBA00022448"/>
    </source>
</evidence>
<keyword evidence="6 10" id="KW-0067">ATP-binding</keyword>
<comment type="caution">
    <text evidence="15">The sequence shown here is derived from an EMBL/GenBank/DDBJ whole genome shotgun (WGS) entry which is preliminary data.</text>
</comment>
<keyword evidence="9" id="KW-0046">Antibiotic resistance</keyword>
<feature type="binding site" evidence="10">
    <location>
        <position position="27"/>
    </location>
    <ligand>
        <name>ATP</name>
        <dbReference type="ChEBI" id="CHEBI:30616"/>
    </ligand>
</feature>
<feature type="domain" description="Major facilitator superfamily (MFS) profile" evidence="14">
    <location>
        <begin position="378"/>
        <end position="859"/>
    </location>
</feature>
<dbReference type="PROSITE" id="PS00107">
    <property type="entry name" value="PROTEIN_KINASE_ATP"/>
    <property type="match status" value="1"/>
</dbReference>
<keyword evidence="7 12" id="KW-1133">Transmembrane helix</keyword>
<dbReference type="Gene3D" id="1.20.1250.20">
    <property type="entry name" value="MFS general substrate transporter like domains"/>
    <property type="match status" value="1"/>
</dbReference>
<feature type="transmembrane region" description="Helical" evidence="12">
    <location>
        <begin position="723"/>
        <end position="750"/>
    </location>
</feature>
<name>A0ABQ2UTU3_9ACTN</name>
<dbReference type="PROSITE" id="PS00108">
    <property type="entry name" value="PROTEIN_KINASE_ST"/>
    <property type="match status" value="1"/>
</dbReference>
<feature type="transmembrane region" description="Helical" evidence="12">
    <location>
        <begin position="414"/>
        <end position="432"/>
    </location>
</feature>
<feature type="compositionally biased region" description="Low complexity" evidence="11">
    <location>
        <begin position="332"/>
        <end position="342"/>
    </location>
</feature>
<dbReference type="InterPro" id="IPR020846">
    <property type="entry name" value="MFS_dom"/>
</dbReference>
<comment type="subcellular location">
    <subcellularLocation>
        <location evidence="1">Cell membrane</location>
        <topology evidence="1">Multi-pass membrane protein</topology>
    </subcellularLocation>
</comment>
<dbReference type="Gene3D" id="3.30.200.20">
    <property type="entry name" value="Phosphorylase Kinase, domain 1"/>
    <property type="match status" value="1"/>
</dbReference>
<dbReference type="CDD" id="cd14014">
    <property type="entry name" value="STKc_PknB_like"/>
    <property type="match status" value="1"/>
</dbReference>
<gene>
    <name evidence="15" type="ORF">GCM10010211_17730</name>
</gene>
<feature type="transmembrane region" description="Helical" evidence="12">
    <location>
        <begin position="699"/>
        <end position="717"/>
    </location>
</feature>
<dbReference type="InterPro" id="IPR011701">
    <property type="entry name" value="MFS"/>
</dbReference>
<evidence type="ECO:0000256" key="11">
    <source>
        <dbReference type="SAM" id="MobiDB-lite"/>
    </source>
</evidence>
<feature type="region of interest" description="Disordered" evidence="11">
    <location>
        <begin position="297"/>
        <end position="367"/>
    </location>
</feature>
<evidence type="ECO:0000313" key="16">
    <source>
        <dbReference type="Proteomes" id="UP000654471"/>
    </source>
</evidence>
<evidence type="ECO:0000256" key="1">
    <source>
        <dbReference type="ARBA" id="ARBA00004651"/>
    </source>
</evidence>
<sequence length="879" mass="90739">MIARLGAGGMGLVYLGRSEAGRTVAVKVVQAEHAQHPEFRRRFAREVAAARKVGGSWTAAVLDADTEATVPWVATQYIPGPDLTTVVANDFGPLPENSVRVLANRLALALQAVHDAGLIHRDLKPSNVLVTVDGPRVIDFGIARAMDSLAGDSLHTRTGMLIGSPGFMSPEQVRGLELTPASDVFCLGAVLVYAATGRLLFGATETGLNAHLFRIAEEEPDLTGVPESLLDLVRRCLDKNPAGRPTLQQVAARTASDADTDTDTGTGTDGEWLPGAVLAQLGRHAAKLLDFAPETTAGAPGAAPAGAPVPLADPRIPSGQPQPSAPPPPAYAPTAPAYAVPPQGFGPPPGMASHTWPAPPSPPLAPDPSAPHPWRWWGLAVVAFVQLFVLLDAASLRMAVPSVMVDLHLRADDVNWLFAGYELAFGGLLLLGGHLADLVGRKRMLITGLVGFAVAAAVGGLASTSGMLVAARAVQGVFAALLSPAALALVASNFPEPKARGRAFGVYAAIAAGGSTVGLFTGGQLLESLGWRWCLFVDVPLALIAVIGAATLVHDRPVRTGPRFDAPGLLFGSGGIAALIYGFEQTGSRGWTDLLVPALLVLGVVLLIAFAWWQTSAPTALLPPYATRDRDRVGSFVTLFLAGAGTFALFPTLTGYLENIRGYSPIGTALEILPTAVAIVIGSTQISARLLHRIAPRNLIAPGLLLTALGLVLLALLTPDSPYGAVILPGTLLAGLGLGMALMPLLSLATAGLAAPDSGGGSAVTSTANQVGGALGAALFSSVLSSAIAARMERVPGLGQNFADAARNGRILNPRGVPPQLADYITRATLAGYTSALWWSVGITLLAGLAAALLIRSTAPTLPQLTEPPLPPYAQQPTH</sequence>
<feature type="domain" description="Protein kinase" evidence="13">
    <location>
        <begin position="1"/>
        <end position="273"/>
    </location>
</feature>
<feature type="compositionally biased region" description="Pro residues" evidence="11">
    <location>
        <begin position="357"/>
        <end position="367"/>
    </location>
</feature>
<dbReference type="SMART" id="SM00220">
    <property type="entry name" value="S_TKc"/>
    <property type="match status" value="1"/>
</dbReference>
<dbReference type="Gene3D" id="1.20.1720.10">
    <property type="entry name" value="Multidrug resistance protein D"/>
    <property type="match status" value="1"/>
</dbReference>
<evidence type="ECO:0000256" key="7">
    <source>
        <dbReference type="ARBA" id="ARBA00022989"/>
    </source>
</evidence>
<dbReference type="SUPFAM" id="SSF56112">
    <property type="entry name" value="Protein kinase-like (PK-like)"/>
    <property type="match status" value="1"/>
</dbReference>
<protein>
    <recommendedName>
        <fullName evidence="17">Non-specific serine/threonine protein kinase</fullName>
    </recommendedName>
</protein>
<dbReference type="PROSITE" id="PS50011">
    <property type="entry name" value="PROTEIN_KINASE_DOM"/>
    <property type="match status" value="1"/>
</dbReference>
<keyword evidence="16" id="KW-1185">Reference proteome</keyword>
<evidence type="ECO:0000259" key="14">
    <source>
        <dbReference type="PROSITE" id="PS50850"/>
    </source>
</evidence>
<evidence type="ECO:0008006" key="17">
    <source>
        <dbReference type="Google" id="ProtNLM"/>
    </source>
</evidence>
<evidence type="ECO:0000259" key="13">
    <source>
        <dbReference type="PROSITE" id="PS50011"/>
    </source>
</evidence>
<organism evidence="15 16">
    <name type="scientific">Streptomyces albospinus</name>
    <dbReference type="NCBI Taxonomy" id="285515"/>
    <lineage>
        <taxon>Bacteria</taxon>
        <taxon>Bacillati</taxon>
        <taxon>Actinomycetota</taxon>
        <taxon>Actinomycetes</taxon>
        <taxon>Kitasatosporales</taxon>
        <taxon>Streptomycetaceae</taxon>
        <taxon>Streptomyces</taxon>
    </lineage>
</organism>
<evidence type="ECO:0000256" key="10">
    <source>
        <dbReference type="PROSITE-ProRule" id="PRU10141"/>
    </source>
</evidence>
<dbReference type="CDD" id="cd17321">
    <property type="entry name" value="MFS_MMR_MDR_like"/>
    <property type="match status" value="1"/>
</dbReference>
<dbReference type="Pfam" id="PF00069">
    <property type="entry name" value="Pkinase"/>
    <property type="match status" value="1"/>
</dbReference>
<evidence type="ECO:0000256" key="8">
    <source>
        <dbReference type="ARBA" id="ARBA00023136"/>
    </source>
</evidence>
<feature type="transmembrane region" description="Helical" evidence="12">
    <location>
        <begin position="444"/>
        <end position="463"/>
    </location>
</feature>
<dbReference type="PANTHER" id="PTHR42718">
    <property type="entry name" value="MAJOR FACILITATOR SUPERFAMILY MULTIDRUG TRANSPORTER MFSC"/>
    <property type="match status" value="1"/>
</dbReference>
<dbReference type="SUPFAM" id="SSF103473">
    <property type="entry name" value="MFS general substrate transporter"/>
    <property type="match status" value="1"/>
</dbReference>
<dbReference type="InterPro" id="IPR036259">
    <property type="entry name" value="MFS_trans_sf"/>
</dbReference>
<feature type="transmembrane region" description="Helical" evidence="12">
    <location>
        <begin position="595"/>
        <end position="613"/>
    </location>
</feature>
<dbReference type="InterPro" id="IPR011009">
    <property type="entry name" value="Kinase-like_dom_sf"/>
</dbReference>
<evidence type="ECO:0000256" key="3">
    <source>
        <dbReference type="ARBA" id="ARBA00022475"/>
    </source>
</evidence>
<dbReference type="Proteomes" id="UP000654471">
    <property type="component" value="Unassembled WGS sequence"/>
</dbReference>
<feature type="transmembrane region" description="Helical" evidence="12">
    <location>
        <begin position="633"/>
        <end position="652"/>
    </location>
</feature>
<feature type="compositionally biased region" description="Low complexity" evidence="11">
    <location>
        <begin position="297"/>
        <end position="308"/>
    </location>
</feature>
<keyword evidence="4 12" id="KW-0812">Transmembrane</keyword>
<dbReference type="InterPro" id="IPR000719">
    <property type="entry name" value="Prot_kinase_dom"/>
</dbReference>